<dbReference type="SUPFAM" id="SSF47413">
    <property type="entry name" value="lambda repressor-like DNA-binding domains"/>
    <property type="match status" value="1"/>
</dbReference>
<dbReference type="EMBL" id="MWWW01000014">
    <property type="protein sequence ID" value="OZG59470.1"/>
    <property type="molecule type" value="Genomic_DNA"/>
</dbReference>
<dbReference type="Proteomes" id="UP000216871">
    <property type="component" value="Unassembled WGS sequence"/>
</dbReference>
<dbReference type="SMART" id="SM00530">
    <property type="entry name" value="HTH_XRE"/>
    <property type="match status" value="1"/>
</dbReference>
<evidence type="ECO:0000256" key="1">
    <source>
        <dbReference type="ARBA" id="ARBA00023125"/>
    </source>
</evidence>
<keyword evidence="1" id="KW-0238">DNA-binding</keyword>
<dbReference type="InterPro" id="IPR010982">
    <property type="entry name" value="Lambda_DNA-bd_dom_sf"/>
</dbReference>
<feature type="transmembrane region" description="Helical" evidence="2">
    <location>
        <begin position="172"/>
        <end position="191"/>
    </location>
</feature>
<feature type="transmembrane region" description="Helical" evidence="2">
    <location>
        <begin position="136"/>
        <end position="157"/>
    </location>
</feature>
<dbReference type="Pfam" id="PF01381">
    <property type="entry name" value="HTH_3"/>
    <property type="match status" value="1"/>
</dbReference>
<keyword evidence="2" id="KW-0812">Transmembrane</keyword>
<dbReference type="RefSeq" id="WP_094667765.1">
    <property type="nucleotide sequence ID" value="NZ_MWWW01000014.1"/>
</dbReference>
<dbReference type="InterPro" id="IPR001387">
    <property type="entry name" value="Cro/C1-type_HTH"/>
</dbReference>
<name>A0A261FJX6_9BIFI</name>
<gene>
    <name evidence="4" type="ORF">BMYO_1315</name>
</gene>
<comment type="caution">
    <text evidence="4">The sequence shown here is derived from an EMBL/GenBank/DDBJ whole genome shotgun (WGS) entry which is preliminary data.</text>
</comment>
<proteinExistence type="predicted"/>
<dbReference type="PROSITE" id="PS50943">
    <property type="entry name" value="HTH_CROC1"/>
    <property type="match status" value="1"/>
</dbReference>
<dbReference type="Gene3D" id="1.10.260.40">
    <property type="entry name" value="lambda repressor-like DNA-binding domains"/>
    <property type="match status" value="1"/>
</dbReference>
<dbReference type="GO" id="GO:0003677">
    <property type="term" value="F:DNA binding"/>
    <property type="evidence" value="ECO:0007669"/>
    <property type="project" value="UniProtKB-KW"/>
</dbReference>
<protein>
    <submittedName>
        <fullName evidence="4">XRE family transcriptional regulator</fullName>
    </submittedName>
</protein>
<dbReference type="OrthoDB" id="9801008at2"/>
<evidence type="ECO:0000313" key="5">
    <source>
        <dbReference type="Proteomes" id="UP000216871"/>
    </source>
</evidence>
<dbReference type="PANTHER" id="PTHR46558:SF4">
    <property type="entry name" value="DNA-BIDING PHAGE PROTEIN"/>
    <property type="match status" value="1"/>
</dbReference>
<feature type="transmembrane region" description="Helical" evidence="2">
    <location>
        <begin position="308"/>
        <end position="329"/>
    </location>
</feature>
<keyword evidence="5" id="KW-1185">Reference proteome</keyword>
<feature type="transmembrane region" description="Helical" evidence="2">
    <location>
        <begin position="222"/>
        <end position="244"/>
    </location>
</feature>
<reference evidence="4 5" key="1">
    <citation type="journal article" date="2017" name="BMC Genomics">
        <title>Comparative genomic and phylogenomic analyses of the Bifidobacteriaceae family.</title>
        <authorList>
            <person name="Lugli G.A."/>
            <person name="Milani C."/>
            <person name="Turroni F."/>
            <person name="Duranti S."/>
            <person name="Mancabelli L."/>
            <person name="Mangifesta M."/>
            <person name="Ferrario C."/>
            <person name="Modesto M."/>
            <person name="Mattarelli P."/>
            <person name="Jiri K."/>
            <person name="van Sinderen D."/>
            <person name="Ventura M."/>
        </authorList>
    </citation>
    <scope>NUCLEOTIDE SEQUENCE [LARGE SCALE GENOMIC DNA]</scope>
    <source>
        <strain evidence="4 5">DSM 100196</strain>
    </source>
</reference>
<dbReference type="CDD" id="cd00093">
    <property type="entry name" value="HTH_XRE"/>
    <property type="match status" value="1"/>
</dbReference>
<evidence type="ECO:0000256" key="2">
    <source>
        <dbReference type="SAM" id="Phobius"/>
    </source>
</evidence>
<keyword evidence="2" id="KW-0472">Membrane</keyword>
<feature type="domain" description="HTH cro/C1-type" evidence="3">
    <location>
        <begin position="7"/>
        <end position="61"/>
    </location>
</feature>
<accession>A0A261FJX6</accession>
<feature type="transmembrane region" description="Helical" evidence="2">
    <location>
        <begin position="341"/>
        <end position="361"/>
    </location>
</feature>
<dbReference type="AlphaFoldDB" id="A0A261FJX6"/>
<keyword evidence="2" id="KW-1133">Transmembrane helix</keyword>
<sequence length="372" mass="39796">MSFRTNLQYLRSQRNMTQEQLAMLLGVSRQAISKWESDKAYPEMDKLLAICDLFGCTLDDLVLGDVSHPASGLANARQSAGAPASAEIPANASAVTPAATPLTTSATSPAGTASPVKTPAALPRDLTGYDAHRRMFATLIASGVTVIVASVGVANLFDEENSIIGVSPLNDFLTFLCICVGVIIGLALLIPGSMSHTAFKRAHPYVEDFYTENDRRREMRTLAISVVVGVAAILIGIAVVVYAGDVMEVDAGWPNAVMLLLCAAGIFGFVYGGMRYGLLNIDRYNSRNEADRKVPAGEQDSTAKLTGAVNGIIMLAVTVIALIVLFLSLAMDWQAGRRFFWIPWPIGGILCAIASIVIALLRDYRSSGNDRH</sequence>
<evidence type="ECO:0000313" key="4">
    <source>
        <dbReference type="EMBL" id="OZG59470.1"/>
    </source>
</evidence>
<dbReference type="PANTHER" id="PTHR46558">
    <property type="entry name" value="TRACRIPTIONAL REGULATORY PROTEIN-RELATED-RELATED"/>
    <property type="match status" value="1"/>
</dbReference>
<feature type="transmembrane region" description="Helical" evidence="2">
    <location>
        <begin position="256"/>
        <end position="278"/>
    </location>
</feature>
<evidence type="ECO:0000259" key="3">
    <source>
        <dbReference type="PROSITE" id="PS50943"/>
    </source>
</evidence>
<organism evidence="4 5">
    <name type="scientific">Bifidobacterium myosotis</name>
    <dbReference type="NCBI Taxonomy" id="1630166"/>
    <lineage>
        <taxon>Bacteria</taxon>
        <taxon>Bacillati</taxon>
        <taxon>Actinomycetota</taxon>
        <taxon>Actinomycetes</taxon>
        <taxon>Bifidobacteriales</taxon>
        <taxon>Bifidobacteriaceae</taxon>
        <taxon>Bifidobacterium</taxon>
    </lineage>
</organism>